<sequence>MNPSDLVFVVQDQITQYPGKSNFIRLKHPRSGQNCVYIWNRISGVNRLYEIQRVSEKHRSWFLGTKIKSDGGAYLCTPINPLFLILSSITEQSIRNRFTTLHGLLANNPELATVFEDHEWERKLSAICDSKVVGEHTVYRYNESLALSWLSDRVTSVRQMLTSLTDPELIDQVRFSYSTNNSAITDPNTGTTDAHAPAFAASSNQARLFTSSTLPDDVCQQFAYQLVADYLLPDLADQLRSHLHLGTDTDVHGTSDIMAVPNGYPKENVNPVSAGGNVSPSDCYSLVLFRAIIYIDPVTEFLAHSTPVSLAHASPSLTQPVSKKSKHSKGMQSIANFFGKRPTC</sequence>
<evidence type="ECO:0000256" key="7">
    <source>
        <dbReference type="ARBA" id="ARBA00033464"/>
    </source>
</evidence>
<dbReference type="Proteomes" id="UP000316759">
    <property type="component" value="Unassembled WGS sequence"/>
</dbReference>
<reference evidence="10 11" key="1">
    <citation type="submission" date="2019-04" db="EMBL/GenBank/DDBJ databases">
        <title>Annotation for the trematode Fasciola gigantica.</title>
        <authorList>
            <person name="Choi Y.-J."/>
        </authorList>
    </citation>
    <scope>NUCLEOTIDE SEQUENCE [LARGE SCALE GENOMIC DNA]</scope>
    <source>
        <strain evidence="10">Uganda_cow_1</strain>
    </source>
</reference>
<comment type="subcellular location">
    <subcellularLocation>
        <location evidence="1">Nucleus</location>
    </subcellularLocation>
</comment>
<evidence type="ECO:0000313" key="11">
    <source>
        <dbReference type="Proteomes" id="UP000316759"/>
    </source>
</evidence>
<evidence type="ECO:0000256" key="2">
    <source>
        <dbReference type="ARBA" id="ARBA00009823"/>
    </source>
</evidence>
<comment type="similarity">
    <text evidence="2">Belongs to the RNase H2 subunit B family.</text>
</comment>
<evidence type="ECO:0000256" key="1">
    <source>
        <dbReference type="ARBA" id="ARBA00004123"/>
    </source>
</evidence>
<dbReference type="GO" id="GO:0032299">
    <property type="term" value="C:ribonuclease H2 complex"/>
    <property type="evidence" value="ECO:0007669"/>
    <property type="project" value="InterPro"/>
</dbReference>
<dbReference type="Pfam" id="PF17745">
    <property type="entry name" value="Ydr279_N"/>
    <property type="match status" value="1"/>
</dbReference>
<feature type="domain" description="Rnh202 triple barrel" evidence="9">
    <location>
        <begin position="20"/>
        <end position="80"/>
    </location>
</feature>
<evidence type="ECO:0000256" key="4">
    <source>
        <dbReference type="ARBA" id="ARBA00019062"/>
    </source>
</evidence>
<feature type="domain" description="Ribonuclease H2 subunit B wHTH" evidence="8">
    <location>
        <begin position="83"/>
        <end position="239"/>
    </location>
</feature>
<evidence type="ECO:0000259" key="8">
    <source>
        <dbReference type="Pfam" id="PF09468"/>
    </source>
</evidence>
<keyword evidence="11" id="KW-1185">Reference proteome</keyword>
<keyword evidence="5" id="KW-0539">Nucleus</keyword>
<dbReference type="InterPro" id="IPR040456">
    <property type="entry name" value="RNase_H2_suB"/>
</dbReference>
<proteinExistence type="inferred from homology"/>
<dbReference type="OrthoDB" id="29098at2759"/>
<accession>A0A504YQG9</accession>
<dbReference type="InterPro" id="IPR019024">
    <property type="entry name" value="RNase_H2_suB_wHTH"/>
</dbReference>
<comment type="function">
    <text evidence="6">Non catalytic subunit of RNase H2, an endonuclease that specifically degrades the RNA of RNA:DNA hybrids. Participates in DNA replication, possibly by mediating the removal of lagging-strand Okazaki fragment RNA primers during DNA replication. Mediates the excision of single ribonucleotides from DNA:RNA duplexes.</text>
</comment>
<dbReference type="GO" id="GO:0006401">
    <property type="term" value="P:RNA catabolic process"/>
    <property type="evidence" value="ECO:0007669"/>
    <property type="project" value="TreeGrafter"/>
</dbReference>
<evidence type="ECO:0000256" key="3">
    <source>
        <dbReference type="ARBA" id="ARBA00011277"/>
    </source>
</evidence>
<evidence type="ECO:0000256" key="6">
    <source>
        <dbReference type="ARBA" id="ARBA00024778"/>
    </source>
</evidence>
<organism evidence="10 11">
    <name type="scientific">Fasciola gigantica</name>
    <name type="common">Giant liver fluke</name>
    <dbReference type="NCBI Taxonomy" id="46835"/>
    <lineage>
        <taxon>Eukaryota</taxon>
        <taxon>Metazoa</taxon>
        <taxon>Spiralia</taxon>
        <taxon>Lophotrochozoa</taxon>
        <taxon>Platyhelminthes</taxon>
        <taxon>Trematoda</taxon>
        <taxon>Digenea</taxon>
        <taxon>Plagiorchiida</taxon>
        <taxon>Echinostomata</taxon>
        <taxon>Echinostomatoidea</taxon>
        <taxon>Fasciolidae</taxon>
        <taxon>Fasciola</taxon>
    </lineage>
</organism>
<dbReference type="EMBL" id="SUNJ01006570">
    <property type="protein sequence ID" value="TPP62649.1"/>
    <property type="molecule type" value="Genomic_DNA"/>
</dbReference>
<evidence type="ECO:0000259" key="9">
    <source>
        <dbReference type="Pfam" id="PF17745"/>
    </source>
</evidence>
<name>A0A504YQG9_FASGI</name>
<dbReference type="STRING" id="46835.A0A504YQG9"/>
<dbReference type="PANTHER" id="PTHR13383:SF11">
    <property type="entry name" value="RIBONUCLEASE H2 SUBUNIT B"/>
    <property type="match status" value="1"/>
</dbReference>
<protein>
    <recommendedName>
        <fullName evidence="4">Ribonuclease H2 subunit B</fullName>
    </recommendedName>
    <alternativeName>
        <fullName evidence="7">Ribonuclease HI subunit B</fullName>
    </alternativeName>
</protein>
<dbReference type="Pfam" id="PF09468">
    <property type="entry name" value="RNase_H2-Ydr279"/>
    <property type="match status" value="1"/>
</dbReference>
<dbReference type="InterPro" id="IPR041195">
    <property type="entry name" value="Rnh202_N"/>
</dbReference>
<comment type="caution">
    <text evidence="10">The sequence shown here is derived from an EMBL/GenBank/DDBJ whole genome shotgun (WGS) entry which is preliminary data.</text>
</comment>
<dbReference type="PANTHER" id="PTHR13383">
    <property type="entry name" value="RIBONUCLEASE H2 SUBUNIT B"/>
    <property type="match status" value="1"/>
</dbReference>
<dbReference type="Gene3D" id="1.10.20.120">
    <property type="match status" value="1"/>
</dbReference>
<dbReference type="GO" id="GO:0005654">
    <property type="term" value="C:nucleoplasm"/>
    <property type="evidence" value="ECO:0007669"/>
    <property type="project" value="TreeGrafter"/>
</dbReference>
<gene>
    <name evidence="10" type="ORF">FGIG_11277</name>
</gene>
<evidence type="ECO:0000313" key="10">
    <source>
        <dbReference type="EMBL" id="TPP62649.1"/>
    </source>
</evidence>
<dbReference type="AlphaFoldDB" id="A0A504YQG9"/>
<comment type="subunit">
    <text evidence="3">The RNase H2 complex is a heterotrimer composed of the catalytic subunit RNASEH2A and the non-catalytic subunits RNASEH2B and RNASEH2C.</text>
</comment>
<evidence type="ECO:0000256" key="5">
    <source>
        <dbReference type="ARBA" id="ARBA00023242"/>
    </source>
</evidence>
<dbReference type="Gene3D" id="2.20.25.530">
    <property type="match status" value="1"/>
</dbReference>